<dbReference type="Gene3D" id="3.40.50.300">
    <property type="entry name" value="P-loop containing nucleotide triphosphate hydrolases"/>
    <property type="match status" value="1"/>
</dbReference>
<dbReference type="PANTHER" id="PTHR43146:SF1">
    <property type="entry name" value="CANCER-RELATED NUCLEOSIDE-TRIPHOSPHATASE"/>
    <property type="match status" value="1"/>
</dbReference>
<evidence type="ECO:0000256" key="3">
    <source>
        <dbReference type="ARBA" id="ARBA00022840"/>
    </source>
</evidence>
<evidence type="ECO:0000256" key="2">
    <source>
        <dbReference type="ARBA" id="ARBA00022801"/>
    </source>
</evidence>
<dbReference type="GO" id="GO:0017111">
    <property type="term" value="F:ribonucleoside triphosphate phosphatase activity"/>
    <property type="evidence" value="ECO:0007669"/>
    <property type="project" value="InterPro"/>
</dbReference>
<dbReference type="SMART" id="SM00382">
    <property type="entry name" value="AAA"/>
    <property type="match status" value="1"/>
</dbReference>
<keyword evidence="6" id="KW-1185">Reference proteome</keyword>
<keyword evidence="1" id="KW-0547">Nucleotide-binding</keyword>
<feature type="domain" description="AAA+ ATPase" evidence="4">
    <location>
        <begin position="4"/>
        <end position="163"/>
    </location>
</feature>
<dbReference type="InterPro" id="IPR004948">
    <property type="entry name" value="Nuc-triphosphatase_THEP1"/>
</dbReference>
<reference evidence="5 6" key="1">
    <citation type="journal article" date="2024" name="Insects">
        <title>An Improved Chromosome-Level Genome Assembly of the Firefly Pyrocoelia pectoralis.</title>
        <authorList>
            <person name="Fu X."/>
            <person name="Meyer-Rochow V.B."/>
            <person name="Ballantyne L."/>
            <person name="Zhu X."/>
        </authorList>
    </citation>
    <scope>NUCLEOTIDE SEQUENCE [LARGE SCALE GENOMIC DNA]</scope>
    <source>
        <strain evidence="5">XCY_ONT2</strain>
    </source>
</reference>
<dbReference type="AlphaFoldDB" id="A0AAN7VIX9"/>
<dbReference type="Proteomes" id="UP001329430">
    <property type="component" value="Chromosome 1"/>
</dbReference>
<dbReference type="GO" id="GO:0005524">
    <property type="term" value="F:ATP binding"/>
    <property type="evidence" value="ECO:0007669"/>
    <property type="project" value="UniProtKB-KW"/>
</dbReference>
<dbReference type="EMBL" id="JAVRBK010000001">
    <property type="protein sequence ID" value="KAK5649227.1"/>
    <property type="molecule type" value="Genomic_DNA"/>
</dbReference>
<protein>
    <recommendedName>
        <fullName evidence="4">AAA+ ATPase domain-containing protein</fullName>
    </recommendedName>
</protein>
<evidence type="ECO:0000256" key="1">
    <source>
        <dbReference type="ARBA" id="ARBA00022741"/>
    </source>
</evidence>
<proteinExistence type="predicted"/>
<keyword evidence="2" id="KW-0378">Hydrolase</keyword>
<evidence type="ECO:0000313" key="6">
    <source>
        <dbReference type="Proteomes" id="UP001329430"/>
    </source>
</evidence>
<organism evidence="5 6">
    <name type="scientific">Pyrocoelia pectoralis</name>
    <dbReference type="NCBI Taxonomy" id="417401"/>
    <lineage>
        <taxon>Eukaryota</taxon>
        <taxon>Metazoa</taxon>
        <taxon>Ecdysozoa</taxon>
        <taxon>Arthropoda</taxon>
        <taxon>Hexapoda</taxon>
        <taxon>Insecta</taxon>
        <taxon>Pterygota</taxon>
        <taxon>Neoptera</taxon>
        <taxon>Endopterygota</taxon>
        <taxon>Coleoptera</taxon>
        <taxon>Polyphaga</taxon>
        <taxon>Elateriformia</taxon>
        <taxon>Elateroidea</taxon>
        <taxon>Lampyridae</taxon>
        <taxon>Lampyrinae</taxon>
        <taxon>Pyrocoelia</taxon>
    </lineage>
</organism>
<dbReference type="SUPFAM" id="SSF52540">
    <property type="entry name" value="P-loop containing nucleoside triphosphate hydrolases"/>
    <property type="match status" value="1"/>
</dbReference>
<accession>A0AAN7VIX9</accession>
<comment type="caution">
    <text evidence="5">The sequence shown here is derived from an EMBL/GenBank/DDBJ whole genome shotgun (WGS) entry which is preliminary data.</text>
</comment>
<evidence type="ECO:0000259" key="4">
    <source>
        <dbReference type="SMART" id="SM00382"/>
    </source>
</evidence>
<dbReference type="PANTHER" id="PTHR43146">
    <property type="entry name" value="CANCER-RELATED NUCLEOSIDE-TRIPHOSPHATASE"/>
    <property type="match status" value="1"/>
</dbReference>
<dbReference type="InterPro" id="IPR003593">
    <property type="entry name" value="AAA+_ATPase"/>
</dbReference>
<name>A0AAN7VIX9_9COLE</name>
<dbReference type="InterPro" id="IPR027417">
    <property type="entry name" value="P-loop_NTPase"/>
</dbReference>
<gene>
    <name evidence="5" type="ORF">RI129_000256</name>
</gene>
<keyword evidence="3" id="KW-0067">ATP-binding</keyword>
<evidence type="ECO:0000313" key="5">
    <source>
        <dbReference type="EMBL" id="KAK5649227.1"/>
    </source>
</evidence>
<sequence length="189" mass="21366">MSLTSNHLLVTGPPGIGKTTLIKKICAKLKQSDIPVIGFYTEELRNQLKRREGFDIVTLEGKRGRLARTSEGLLPGDPRTCRVGQYYVFPNEFEQLVLPLFKDAKNVVLVLDEIGKMELFSGKFVENVHNVFQQKNLCILATVPIKRGRIPLLEYLTSNNKVLTVSVSQDNRDTLLNEICDVFERTMIS</sequence>
<dbReference type="Pfam" id="PF03266">
    <property type="entry name" value="NTPase_1"/>
    <property type="match status" value="1"/>
</dbReference>